<dbReference type="SMART" id="SM00490">
    <property type="entry name" value="HELICc"/>
    <property type="match status" value="1"/>
</dbReference>
<feature type="compositionally biased region" description="Basic and acidic residues" evidence="3">
    <location>
        <begin position="323"/>
        <end position="338"/>
    </location>
</feature>
<gene>
    <name evidence="6" type="ORF">AArcSt11_15020</name>
</gene>
<keyword evidence="6" id="KW-0378">Hydrolase</keyword>
<organism evidence="6 7">
    <name type="scientific">Natranaeroarchaeum aerophilus</name>
    <dbReference type="NCBI Taxonomy" id="2917711"/>
    <lineage>
        <taxon>Archaea</taxon>
        <taxon>Methanobacteriati</taxon>
        <taxon>Methanobacteriota</taxon>
        <taxon>Stenosarchaea group</taxon>
        <taxon>Halobacteria</taxon>
        <taxon>Halobacteriales</taxon>
        <taxon>Natronoarchaeaceae</taxon>
        <taxon>Natranaeroarchaeum</taxon>
    </lineage>
</organism>
<evidence type="ECO:0000259" key="5">
    <source>
        <dbReference type="PROSITE" id="PS51194"/>
    </source>
</evidence>
<dbReference type="GO" id="GO:0003676">
    <property type="term" value="F:nucleic acid binding"/>
    <property type="evidence" value="ECO:0007669"/>
    <property type="project" value="InterPro"/>
</dbReference>
<accession>A0AAE3FUU8</accession>
<feature type="domain" description="Helicase C-terminal" evidence="5">
    <location>
        <begin position="340"/>
        <end position="497"/>
    </location>
</feature>
<dbReference type="Pfam" id="PF00271">
    <property type="entry name" value="Helicase_C"/>
    <property type="match status" value="1"/>
</dbReference>
<dbReference type="PROSITE" id="PS51194">
    <property type="entry name" value="HELICASE_CTER"/>
    <property type="match status" value="1"/>
</dbReference>
<dbReference type="PROSITE" id="PS51192">
    <property type="entry name" value="HELICASE_ATP_BIND_1"/>
    <property type="match status" value="1"/>
</dbReference>
<dbReference type="PANTHER" id="PTHR47957">
    <property type="entry name" value="ATP-DEPENDENT HELICASE HRQ1"/>
    <property type="match status" value="1"/>
</dbReference>
<feature type="region of interest" description="Disordered" evidence="3">
    <location>
        <begin position="270"/>
        <end position="338"/>
    </location>
</feature>
<dbReference type="InterPro" id="IPR011545">
    <property type="entry name" value="DEAD/DEAH_box_helicase_dom"/>
</dbReference>
<evidence type="ECO:0000256" key="3">
    <source>
        <dbReference type="SAM" id="MobiDB-lite"/>
    </source>
</evidence>
<dbReference type="GO" id="GO:0005524">
    <property type="term" value="F:ATP binding"/>
    <property type="evidence" value="ECO:0007669"/>
    <property type="project" value="UniProtKB-KW"/>
</dbReference>
<dbReference type="RefSeq" id="WP_250598283.1">
    <property type="nucleotide sequence ID" value="NZ_JAKRVY010000011.1"/>
</dbReference>
<dbReference type="Gene3D" id="3.40.50.300">
    <property type="entry name" value="P-loop containing nucleotide triphosphate hydrolases"/>
    <property type="match status" value="2"/>
</dbReference>
<keyword evidence="6" id="KW-0347">Helicase</keyword>
<dbReference type="PANTHER" id="PTHR47957:SF3">
    <property type="entry name" value="ATP-DEPENDENT HELICASE HRQ1"/>
    <property type="match status" value="1"/>
</dbReference>
<evidence type="ECO:0000313" key="7">
    <source>
        <dbReference type="Proteomes" id="UP001202674"/>
    </source>
</evidence>
<evidence type="ECO:0000259" key="4">
    <source>
        <dbReference type="PROSITE" id="PS51192"/>
    </source>
</evidence>
<feature type="domain" description="Helicase ATP-binding" evidence="4">
    <location>
        <begin position="66"/>
        <end position="250"/>
    </location>
</feature>
<dbReference type="GO" id="GO:0043138">
    <property type="term" value="F:3'-5' DNA helicase activity"/>
    <property type="evidence" value="ECO:0007669"/>
    <property type="project" value="TreeGrafter"/>
</dbReference>
<reference evidence="6 7" key="1">
    <citation type="journal article" date="2022" name="Syst. Appl. Microbiol.">
        <title>Natronocalculus amylovorans gen. nov., sp. nov., and Natranaeroarchaeum aerophilus sp. nov., dominant culturable amylolytic natronoarchaea from hypersaline soda lakes in southwestern Siberia.</title>
        <authorList>
            <person name="Sorokin D.Y."/>
            <person name="Elcheninov A.G."/>
            <person name="Khizhniak T.V."/>
            <person name="Koenen M."/>
            <person name="Bale N.J."/>
            <person name="Damste J.S.S."/>
            <person name="Kublanov I.V."/>
        </authorList>
    </citation>
    <scope>NUCLEOTIDE SEQUENCE [LARGE SCALE GENOMIC DNA]</scope>
    <source>
        <strain evidence="6 7">AArc-St1-1</strain>
    </source>
</reference>
<dbReference type="Pfam" id="PF00270">
    <property type="entry name" value="DEAD"/>
    <property type="match status" value="1"/>
</dbReference>
<dbReference type="InterPro" id="IPR018973">
    <property type="entry name" value="MZB"/>
</dbReference>
<evidence type="ECO:0000313" key="6">
    <source>
        <dbReference type="EMBL" id="MCL9814969.1"/>
    </source>
</evidence>
<dbReference type="Proteomes" id="UP001202674">
    <property type="component" value="Unassembled WGS sequence"/>
</dbReference>
<dbReference type="InterPro" id="IPR001650">
    <property type="entry name" value="Helicase_C-like"/>
</dbReference>
<dbReference type="CDD" id="cd17923">
    <property type="entry name" value="DEXHc_Hrq1-like"/>
    <property type="match status" value="1"/>
</dbReference>
<protein>
    <submittedName>
        <fullName evidence="6">DEAD/DEAH box helicase</fullName>
    </submittedName>
</protein>
<keyword evidence="2" id="KW-0067">ATP-binding</keyword>
<name>A0AAE3FUU8_9EURY</name>
<dbReference type="Pfam" id="PF09369">
    <property type="entry name" value="MZB"/>
    <property type="match status" value="1"/>
</dbReference>
<dbReference type="InterPro" id="IPR014001">
    <property type="entry name" value="Helicase_ATP-bd"/>
</dbReference>
<evidence type="ECO:0000256" key="1">
    <source>
        <dbReference type="ARBA" id="ARBA00022741"/>
    </source>
</evidence>
<keyword evidence="7" id="KW-1185">Reference proteome</keyword>
<feature type="compositionally biased region" description="Acidic residues" evidence="3">
    <location>
        <begin position="277"/>
        <end position="288"/>
    </location>
</feature>
<dbReference type="GO" id="GO:0006289">
    <property type="term" value="P:nucleotide-excision repair"/>
    <property type="evidence" value="ECO:0007669"/>
    <property type="project" value="TreeGrafter"/>
</dbReference>
<dbReference type="InterPro" id="IPR027417">
    <property type="entry name" value="P-loop_NTPase"/>
</dbReference>
<evidence type="ECO:0000256" key="2">
    <source>
        <dbReference type="ARBA" id="ARBA00022840"/>
    </source>
</evidence>
<dbReference type="CDD" id="cd18797">
    <property type="entry name" value="SF2_C_Hrq"/>
    <property type="match status" value="1"/>
</dbReference>
<dbReference type="SUPFAM" id="SSF52540">
    <property type="entry name" value="P-loop containing nucleoside triphosphate hydrolases"/>
    <property type="match status" value="1"/>
</dbReference>
<proteinExistence type="predicted"/>
<dbReference type="AlphaFoldDB" id="A0AAE3FUU8"/>
<dbReference type="EMBL" id="JAKRVY010000011">
    <property type="protein sequence ID" value="MCL9814969.1"/>
    <property type="molecule type" value="Genomic_DNA"/>
</dbReference>
<comment type="caution">
    <text evidence="6">The sequence shown here is derived from an EMBL/GenBank/DDBJ whole genome shotgun (WGS) entry which is preliminary data.</text>
</comment>
<dbReference type="GO" id="GO:0036297">
    <property type="term" value="P:interstrand cross-link repair"/>
    <property type="evidence" value="ECO:0007669"/>
    <property type="project" value="TreeGrafter"/>
</dbReference>
<keyword evidence="1" id="KW-0547">Nucleotide-binding</keyword>
<sequence length="838" mass="93575">MTERPSIPETVSWLQDRDYYNGQITDHRTLSGQSASTSSLDMLPAVNAALDRRGIDQLYDHQVQAIKAVRDGENTVVATPTASGKSLTYLIPALERAVEQNEKTLYIAPYRALINDQAKTFQDYADDLGYDIDVGVQTGQTKEAEKEQLKREKQPDIVLTTIDQIHLSVVPYGNSSRNWEWLFRQLGTIIIDEVHMNRGHFGSHISLVFRRLNRLCERLNADPSYICCSATIGNPVEHASTITDQPSESFTLIDEDASLTGDEHWLLWNPPLKSEDTSDGDQSSEIESQESNSADQRAPVGNNPGAPVAPDTDNDSSQPRAIPHRDTVQGGERRSHHQESVRLFADLVQRGYQTIVFTRSRQGAAQYAERSDRLLRGRNRDDLAERIHAYHGALDNDPRIELEEALRNGDARGVWSTEAMELGIDIGTLDVVILDGYPGTRMSTFQRAGRAGRGDDDSLIILVGGDDPLDQYVMRDPDQLFDGDVEAAIVNPENEAILPDHVVSAADDWWLEPDDKKHFGELFPSVIRQLKENGRIQSVDERERILWGTNEDDPQLNTDIRGIKGQQITLQDRLNDDTIGELQYQSAMRDAHPGALYTHQKRTYKVTDFDVQNGEARLESEQTQAYTEAITDKEILIKDSIKRGTVNWNGIDVKKTLAKVAVTEQVESYLYHDNLKDDNPVERPIDEPLPPAEYTTTGLVLEFPNRLEAAVRKKATDAEGWGNALHAAEHAMISLFPREVLCDRADIGGLSIERHSQTTGGTIFIHDGFEGGAGYCRAAFESLHSLLEETRSLVTQCNCEEGCPSCIHSPHCGNANRHLNKQLGEVLLTASRAEFQAQ</sequence>
<dbReference type="SMART" id="SM00487">
    <property type="entry name" value="DEXDc"/>
    <property type="match status" value="1"/>
</dbReference>